<dbReference type="Gramene" id="PGSC0003DMT400088253">
    <property type="protein sequence ID" value="PGSC0003DMT400088253"/>
    <property type="gene ID" value="PGSC0003DMG400037824"/>
</dbReference>
<dbReference type="AlphaFoldDB" id="M1DFJ8"/>
<feature type="region of interest" description="Disordered" evidence="1">
    <location>
        <begin position="141"/>
        <end position="181"/>
    </location>
</feature>
<sequence length="181" mass="19351">MVIDSAILSALTPLRASIDDLSTIVTACEIRQGETFGVSALEAKVANLRKNVDYLKATNFTSLIRDADDEDATETSGIPLATIGDVQWDSTAHAELDAKTDEELISVHVEKVQEEESIFCNLPNLVETIVEQVTQISLAETSTAAPSGFDTAIPSEETPGTDSQVQTATPATETPIERETA</sequence>
<keyword evidence="3" id="KW-1185">Reference proteome</keyword>
<name>M1DFJ8_SOLTU</name>
<evidence type="ECO:0000313" key="2">
    <source>
        <dbReference type="EnsemblPlants" id="PGSC0003DMT400088253"/>
    </source>
</evidence>
<reference evidence="2" key="2">
    <citation type="submission" date="2015-06" db="UniProtKB">
        <authorList>
            <consortium name="EnsemblPlants"/>
        </authorList>
    </citation>
    <scope>IDENTIFICATION</scope>
    <source>
        <strain evidence="2">DM1-3 516 R44</strain>
    </source>
</reference>
<dbReference type="InParanoid" id="M1DFJ8"/>
<feature type="compositionally biased region" description="Polar residues" evidence="1">
    <location>
        <begin position="158"/>
        <end position="172"/>
    </location>
</feature>
<proteinExistence type="predicted"/>
<reference evidence="3" key="1">
    <citation type="journal article" date="2011" name="Nature">
        <title>Genome sequence and analysis of the tuber crop potato.</title>
        <authorList>
            <consortium name="The Potato Genome Sequencing Consortium"/>
        </authorList>
    </citation>
    <scope>NUCLEOTIDE SEQUENCE [LARGE SCALE GENOMIC DNA]</scope>
    <source>
        <strain evidence="3">cv. DM1-3 516 R44</strain>
    </source>
</reference>
<dbReference type="Proteomes" id="UP000011115">
    <property type="component" value="Unassembled WGS sequence"/>
</dbReference>
<evidence type="ECO:0000256" key="1">
    <source>
        <dbReference type="SAM" id="MobiDB-lite"/>
    </source>
</evidence>
<dbReference type="EnsemblPlants" id="PGSC0003DMT400088253">
    <property type="protein sequence ID" value="PGSC0003DMT400088253"/>
    <property type="gene ID" value="PGSC0003DMG400037824"/>
</dbReference>
<protein>
    <submittedName>
        <fullName evidence="2">Polyprotein protein</fullName>
    </submittedName>
</protein>
<evidence type="ECO:0000313" key="3">
    <source>
        <dbReference type="Proteomes" id="UP000011115"/>
    </source>
</evidence>
<dbReference type="PaxDb" id="4113-PGSC0003DMT400088253"/>
<dbReference type="HOGENOM" id="CLU_029307_11_0_1"/>
<accession>M1DFJ8</accession>
<organism evidence="2 3">
    <name type="scientific">Solanum tuberosum</name>
    <name type="common">Potato</name>
    <dbReference type="NCBI Taxonomy" id="4113"/>
    <lineage>
        <taxon>Eukaryota</taxon>
        <taxon>Viridiplantae</taxon>
        <taxon>Streptophyta</taxon>
        <taxon>Embryophyta</taxon>
        <taxon>Tracheophyta</taxon>
        <taxon>Spermatophyta</taxon>
        <taxon>Magnoliopsida</taxon>
        <taxon>eudicotyledons</taxon>
        <taxon>Gunneridae</taxon>
        <taxon>Pentapetalae</taxon>
        <taxon>asterids</taxon>
        <taxon>lamiids</taxon>
        <taxon>Solanales</taxon>
        <taxon>Solanaceae</taxon>
        <taxon>Solanoideae</taxon>
        <taxon>Solaneae</taxon>
        <taxon>Solanum</taxon>
    </lineage>
</organism>